<evidence type="ECO:0000313" key="2">
    <source>
        <dbReference type="Proteomes" id="UP000617951"/>
    </source>
</evidence>
<accession>A0A926DH14</accession>
<keyword evidence="2" id="KW-1185">Reference proteome</keyword>
<dbReference type="EMBL" id="JACRSS010000001">
    <property type="protein sequence ID" value="MBC8537657.1"/>
    <property type="molecule type" value="Genomic_DNA"/>
</dbReference>
<dbReference type="Pfam" id="PF10704">
    <property type="entry name" value="DUF2508"/>
    <property type="match status" value="1"/>
</dbReference>
<dbReference type="AlphaFoldDB" id="A0A926DH14"/>
<dbReference type="Proteomes" id="UP000617951">
    <property type="component" value="Unassembled WGS sequence"/>
</dbReference>
<sequence>MMRTMLTADERLEIEIQQALEDWKAAENYLECADDPDLVEYAVFDLETAKRRYTYMLKKLRQRRENGE</sequence>
<dbReference type="InterPro" id="IPR019644">
    <property type="entry name" value="DUF2508"/>
</dbReference>
<evidence type="ECO:0000313" key="1">
    <source>
        <dbReference type="EMBL" id="MBC8537657.1"/>
    </source>
</evidence>
<proteinExistence type="predicted"/>
<comment type="caution">
    <text evidence="1">The sequence shown here is derived from an EMBL/GenBank/DDBJ whole genome shotgun (WGS) entry which is preliminary data.</text>
</comment>
<reference evidence="1" key="1">
    <citation type="submission" date="2020-08" db="EMBL/GenBank/DDBJ databases">
        <title>Genome public.</title>
        <authorList>
            <person name="Liu C."/>
            <person name="Sun Q."/>
        </authorList>
    </citation>
    <scope>NUCLEOTIDE SEQUENCE</scope>
    <source>
        <strain evidence="1">NSJ-63</strain>
    </source>
</reference>
<organism evidence="1 2">
    <name type="scientific">Guopingia tenuis</name>
    <dbReference type="NCBI Taxonomy" id="2763656"/>
    <lineage>
        <taxon>Bacteria</taxon>
        <taxon>Bacillati</taxon>
        <taxon>Bacillota</taxon>
        <taxon>Clostridia</taxon>
        <taxon>Christensenellales</taxon>
        <taxon>Christensenellaceae</taxon>
        <taxon>Guopingia</taxon>
    </lineage>
</organism>
<gene>
    <name evidence="1" type="ORF">H8693_01770</name>
</gene>
<dbReference type="RefSeq" id="WP_178620222.1">
    <property type="nucleotide sequence ID" value="NZ_JACRSS010000001.1"/>
</dbReference>
<protein>
    <submittedName>
        <fullName evidence="1">DUF2508 family protein</fullName>
    </submittedName>
</protein>
<name>A0A926DH14_9FIRM</name>